<evidence type="ECO:0000313" key="2">
    <source>
        <dbReference type="Proteomes" id="UP000554482"/>
    </source>
</evidence>
<gene>
    <name evidence="1" type="ORF">FRX31_005592</name>
</gene>
<comment type="caution">
    <text evidence="1">The sequence shown here is derived from an EMBL/GenBank/DDBJ whole genome shotgun (WGS) entry which is preliminary data.</text>
</comment>
<dbReference type="EMBL" id="JABWDY010004935">
    <property type="protein sequence ID" value="KAF5204821.1"/>
    <property type="molecule type" value="Genomic_DNA"/>
</dbReference>
<evidence type="ECO:0000313" key="1">
    <source>
        <dbReference type="EMBL" id="KAF5204821.1"/>
    </source>
</evidence>
<proteinExistence type="predicted"/>
<protein>
    <submittedName>
        <fullName evidence="1">Uncharacterized protein</fullName>
    </submittedName>
</protein>
<reference evidence="1 2" key="1">
    <citation type="submission" date="2020-06" db="EMBL/GenBank/DDBJ databases">
        <title>Transcriptomic and genomic resources for Thalictrum thalictroides and T. hernandezii: Facilitating candidate gene discovery in an emerging model plant lineage.</title>
        <authorList>
            <person name="Arias T."/>
            <person name="Riano-Pachon D.M."/>
            <person name="Di Stilio V.S."/>
        </authorList>
    </citation>
    <scope>NUCLEOTIDE SEQUENCE [LARGE SCALE GENOMIC DNA]</scope>
    <source>
        <strain evidence="2">cv. WT478/WT964</strain>
        <tissue evidence="1">Leaves</tissue>
    </source>
</reference>
<dbReference type="AlphaFoldDB" id="A0A7J6X4Z3"/>
<sequence>MNWKLGLTPIIHFNIDIENKGNRQDSSSSYTMANFEDVINPKAGLMTHEGGCQCHGHPTKIKSKSVIPVMARP</sequence>
<dbReference type="Proteomes" id="UP000554482">
    <property type="component" value="Unassembled WGS sequence"/>
</dbReference>
<organism evidence="1 2">
    <name type="scientific">Thalictrum thalictroides</name>
    <name type="common">Rue-anemone</name>
    <name type="synonym">Anemone thalictroides</name>
    <dbReference type="NCBI Taxonomy" id="46969"/>
    <lineage>
        <taxon>Eukaryota</taxon>
        <taxon>Viridiplantae</taxon>
        <taxon>Streptophyta</taxon>
        <taxon>Embryophyta</taxon>
        <taxon>Tracheophyta</taxon>
        <taxon>Spermatophyta</taxon>
        <taxon>Magnoliopsida</taxon>
        <taxon>Ranunculales</taxon>
        <taxon>Ranunculaceae</taxon>
        <taxon>Thalictroideae</taxon>
        <taxon>Thalictrum</taxon>
    </lineage>
</organism>
<accession>A0A7J6X4Z3</accession>
<keyword evidence="2" id="KW-1185">Reference proteome</keyword>
<name>A0A7J6X4Z3_THATH</name>